<protein>
    <submittedName>
        <fullName evidence="2">Uncharacterized protein</fullName>
    </submittedName>
</protein>
<accession>A0A0F8WQQ9</accession>
<organism evidence="2">
    <name type="scientific">marine sediment metagenome</name>
    <dbReference type="NCBI Taxonomy" id="412755"/>
    <lineage>
        <taxon>unclassified sequences</taxon>
        <taxon>metagenomes</taxon>
        <taxon>ecological metagenomes</taxon>
    </lineage>
</organism>
<gene>
    <name evidence="2" type="ORF">LCGC14_3039060</name>
</gene>
<evidence type="ECO:0000313" key="2">
    <source>
        <dbReference type="EMBL" id="KKK58973.1"/>
    </source>
</evidence>
<name>A0A0F8WQQ9_9ZZZZ</name>
<feature type="compositionally biased region" description="Basic and acidic residues" evidence="1">
    <location>
        <begin position="41"/>
        <end position="55"/>
    </location>
</feature>
<dbReference type="EMBL" id="LAZR01063710">
    <property type="protein sequence ID" value="KKK58973.1"/>
    <property type="molecule type" value="Genomic_DNA"/>
</dbReference>
<feature type="non-terminal residue" evidence="2">
    <location>
        <position position="55"/>
    </location>
</feature>
<proteinExistence type="predicted"/>
<comment type="caution">
    <text evidence="2">The sequence shown here is derived from an EMBL/GenBank/DDBJ whole genome shotgun (WGS) entry which is preliminary data.</text>
</comment>
<sequence>MNEPLKLIEGMKKLKILEKHIDRNTERIQMYSSSPSNEKPTFGDEKEQRKQVAEL</sequence>
<evidence type="ECO:0000256" key="1">
    <source>
        <dbReference type="SAM" id="MobiDB-lite"/>
    </source>
</evidence>
<dbReference type="AlphaFoldDB" id="A0A0F8WQQ9"/>
<reference evidence="2" key="1">
    <citation type="journal article" date="2015" name="Nature">
        <title>Complex archaea that bridge the gap between prokaryotes and eukaryotes.</title>
        <authorList>
            <person name="Spang A."/>
            <person name="Saw J.H."/>
            <person name="Jorgensen S.L."/>
            <person name="Zaremba-Niedzwiedzka K."/>
            <person name="Martijn J."/>
            <person name="Lind A.E."/>
            <person name="van Eijk R."/>
            <person name="Schleper C."/>
            <person name="Guy L."/>
            <person name="Ettema T.J."/>
        </authorList>
    </citation>
    <scope>NUCLEOTIDE SEQUENCE</scope>
</reference>
<feature type="region of interest" description="Disordered" evidence="1">
    <location>
        <begin position="26"/>
        <end position="55"/>
    </location>
</feature>
<feature type="compositionally biased region" description="Polar residues" evidence="1">
    <location>
        <begin position="30"/>
        <end position="39"/>
    </location>
</feature>